<dbReference type="AlphaFoldDB" id="A0A9P5TTD3"/>
<reference evidence="4" key="1">
    <citation type="submission" date="2020-11" db="EMBL/GenBank/DDBJ databases">
        <authorList>
            <consortium name="DOE Joint Genome Institute"/>
            <person name="Ahrendt S."/>
            <person name="Riley R."/>
            <person name="Andreopoulos W."/>
            <person name="LaButti K."/>
            <person name="Pangilinan J."/>
            <person name="Ruiz-duenas F.J."/>
            <person name="Barrasa J.M."/>
            <person name="Sanchez-Garcia M."/>
            <person name="Camarero S."/>
            <person name="Miyauchi S."/>
            <person name="Serrano A."/>
            <person name="Linde D."/>
            <person name="Babiker R."/>
            <person name="Drula E."/>
            <person name="Ayuso-Fernandez I."/>
            <person name="Pacheco R."/>
            <person name="Padilla G."/>
            <person name="Ferreira P."/>
            <person name="Barriuso J."/>
            <person name="Kellner H."/>
            <person name="Castanera R."/>
            <person name="Alfaro M."/>
            <person name="Ramirez L."/>
            <person name="Pisabarro A.G."/>
            <person name="Kuo A."/>
            <person name="Tritt A."/>
            <person name="Lipzen A."/>
            <person name="He G."/>
            <person name="Yan M."/>
            <person name="Ng V."/>
            <person name="Cullen D."/>
            <person name="Martin F."/>
            <person name="Rosso M.-N."/>
            <person name="Henrissat B."/>
            <person name="Hibbett D."/>
            <person name="Martinez A.T."/>
            <person name="Grigoriev I.V."/>
        </authorList>
    </citation>
    <scope>NUCLEOTIDE SEQUENCE</scope>
    <source>
        <strain evidence="4">AH 44721</strain>
    </source>
</reference>
<evidence type="ECO:0000313" key="4">
    <source>
        <dbReference type="EMBL" id="KAF8909371.1"/>
    </source>
</evidence>
<comment type="caution">
    <text evidence="4">The sequence shown here is derived from an EMBL/GenBank/DDBJ whole genome shotgun (WGS) entry which is preliminary data.</text>
</comment>
<dbReference type="InterPro" id="IPR004821">
    <property type="entry name" value="Cyt_trans-like"/>
</dbReference>
<dbReference type="OrthoDB" id="17102at2759"/>
<dbReference type="EC" id="2.7.7.15" evidence="1"/>
<evidence type="ECO:0000313" key="5">
    <source>
        <dbReference type="Proteomes" id="UP000724874"/>
    </source>
</evidence>
<dbReference type="PANTHER" id="PTHR10739:SF13">
    <property type="entry name" value="CHOLINE-PHOSPHATE CYTIDYLYLTRANSFERASE"/>
    <property type="match status" value="1"/>
</dbReference>
<dbReference type="GO" id="GO:0004105">
    <property type="term" value="F:choline-phosphate cytidylyltransferase activity"/>
    <property type="evidence" value="ECO:0007669"/>
    <property type="project" value="UniProtKB-EC"/>
</dbReference>
<accession>A0A9P5TTD3</accession>
<evidence type="ECO:0000259" key="3">
    <source>
        <dbReference type="Pfam" id="PF01467"/>
    </source>
</evidence>
<proteinExistence type="predicted"/>
<dbReference type="Proteomes" id="UP000724874">
    <property type="component" value="Unassembled WGS sequence"/>
</dbReference>
<keyword evidence="4" id="KW-0548">Nucleotidyltransferase</keyword>
<dbReference type="Gene3D" id="3.40.50.620">
    <property type="entry name" value="HUPs"/>
    <property type="match status" value="1"/>
</dbReference>
<organism evidence="4 5">
    <name type="scientific">Gymnopilus junonius</name>
    <name type="common">Spectacular rustgill mushroom</name>
    <name type="synonym">Gymnopilus spectabilis subsp. junonius</name>
    <dbReference type="NCBI Taxonomy" id="109634"/>
    <lineage>
        <taxon>Eukaryota</taxon>
        <taxon>Fungi</taxon>
        <taxon>Dikarya</taxon>
        <taxon>Basidiomycota</taxon>
        <taxon>Agaricomycotina</taxon>
        <taxon>Agaricomycetes</taxon>
        <taxon>Agaricomycetidae</taxon>
        <taxon>Agaricales</taxon>
        <taxon>Agaricineae</taxon>
        <taxon>Hymenogastraceae</taxon>
        <taxon>Gymnopilus</taxon>
    </lineage>
</organism>
<protein>
    <recommendedName>
        <fullName evidence="1">choline-phosphate cytidylyltransferase</fullName>
        <ecNumber evidence="1">2.7.7.15</ecNumber>
    </recommendedName>
</protein>
<evidence type="ECO:0000256" key="1">
    <source>
        <dbReference type="ARBA" id="ARBA00026101"/>
    </source>
</evidence>
<dbReference type="Pfam" id="PF01467">
    <property type="entry name" value="CTP_transf_like"/>
    <property type="match status" value="1"/>
</dbReference>
<dbReference type="SUPFAM" id="SSF52374">
    <property type="entry name" value="Nucleotidylyl transferase"/>
    <property type="match status" value="1"/>
</dbReference>
<dbReference type="EMBL" id="JADNYJ010000009">
    <property type="protein sequence ID" value="KAF8909371.1"/>
    <property type="molecule type" value="Genomic_DNA"/>
</dbReference>
<feature type="domain" description="Cytidyltransferase-like" evidence="3">
    <location>
        <begin position="85"/>
        <end position="206"/>
    </location>
</feature>
<dbReference type="InterPro" id="IPR045049">
    <property type="entry name" value="Pcy1-like"/>
</dbReference>
<dbReference type="GO" id="GO:0031210">
    <property type="term" value="F:phosphatidylcholine binding"/>
    <property type="evidence" value="ECO:0007669"/>
    <property type="project" value="TreeGrafter"/>
</dbReference>
<feature type="compositionally biased region" description="Polar residues" evidence="2">
    <location>
        <begin position="218"/>
        <end position="227"/>
    </location>
</feature>
<feature type="region of interest" description="Disordered" evidence="2">
    <location>
        <begin position="211"/>
        <end position="235"/>
    </location>
</feature>
<dbReference type="PANTHER" id="PTHR10739">
    <property type="entry name" value="CYTIDYLYLTRANSFERASE"/>
    <property type="match status" value="1"/>
</dbReference>
<gene>
    <name evidence="4" type="ORF">CPB84DRAFT_1813082</name>
</gene>
<name>A0A9P5TTD3_GYMJU</name>
<sequence>MEHSNAFSDDEYDVVSNPGNLSLEASLDDFCCCDVREPPASEIAQSRFETTRWSAKDIQRYIHRDLELATDINSHKFDKKRVRVYVDGTFDTFDIGTALKLRQAKLSFPYVYLIVGVFSNKVLQQNDCLPNRPEVERIELMRHCRWTDEVLEDVPWELTLQFLNEKTIDFVAIDEGTSIDPSFAKARVVAYDELKKHGKIIKTRRTPGLLNQKGLLHSSPSQQSTPTLADKELGS</sequence>
<evidence type="ECO:0000256" key="2">
    <source>
        <dbReference type="SAM" id="MobiDB-lite"/>
    </source>
</evidence>
<keyword evidence="5" id="KW-1185">Reference proteome</keyword>
<dbReference type="InterPro" id="IPR014729">
    <property type="entry name" value="Rossmann-like_a/b/a_fold"/>
</dbReference>
<keyword evidence="4" id="KW-0808">Transferase</keyword>
<dbReference type="GO" id="GO:0005635">
    <property type="term" value="C:nuclear envelope"/>
    <property type="evidence" value="ECO:0007669"/>
    <property type="project" value="TreeGrafter"/>
</dbReference>